<sequence>MPEHGEKLVLAAVGFVQSVIEGFKPHGALREFQVRFAHGRIRSLPIAGLGDREPILDMTAAIFGRRRSAVEYDWQSTTRDGQQGDFGEPRSVCSAIPKMIQEASAIRLGDEVKKKRTQEMIPLAAEQISAGCVHDADDAARIQAHVSYGR</sequence>
<dbReference type="AlphaFoldDB" id="A0A286P3U3"/>
<organism evidence="1 2">
    <name type="scientific">Methylocaldum marinum</name>
    <dbReference type="NCBI Taxonomy" id="1432792"/>
    <lineage>
        <taxon>Bacteria</taxon>
        <taxon>Pseudomonadati</taxon>
        <taxon>Pseudomonadota</taxon>
        <taxon>Gammaproteobacteria</taxon>
        <taxon>Methylococcales</taxon>
        <taxon>Methylococcaceae</taxon>
        <taxon>Methylocaldum</taxon>
    </lineage>
</organism>
<dbReference type="EMBL" id="AP017928">
    <property type="protein sequence ID" value="BBA32315.1"/>
    <property type="molecule type" value="Genomic_DNA"/>
</dbReference>
<gene>
    <name evidence="1" type="ORF">sS8_0347</name>
</gene>
<dbReference type="Proteomes" id="UP000266313">
    <property type="component" value="Chromosome"/>
</dbReference>
<evidence type="ECO:0000313" key="2">
    <source>
        <dbReference type="Proteomes" id="UP000266313"/>
    </source>
</evidence>
<proteinExistence type="predicted"/>
<reference evidence="1 2" key="1">
    <citation type="submission" date="2016-12" db="EMBL/GenBank/DDBJ databases">
        <title>Genome sequencing of Methylocaldum marinum.</title>
        <authorList>
            <person name="Takeuchi M."/>
            <person name="Kamagata Y."/>
            <person name="Hiraoka S."/>
            <person name="Oshima K."/>
            <person name="Hattori M."/>
            <person name="Iwasaki W."/>
        </authorList>
    </citation>
    <scope>NUCLEOTIDE SEQUENCE [LARGE SCALE GENOMIC DNA]</scope>
    <source>
        <strain evidence="1 2">S8</strain>
    </source>
</reference>
<protein>
    <submittedName>
        <fullName evidence="1">Uncharacterized protein</fullName>
    </submittedName>
</protein>
<name>A0A286P3U3_9GAMM</name>
<keyword evidence="2" id="KW-1185">Reference proteome</keyword>
<evidence type="ECO:0000313" key="1">
    <source>
        <dbReference type="EMBL" id="BBA32315.1"/>
    </source>
</evidence>
<dbReference type="KEGG" id="mmai:sS8_0347"/>
<accession>A0A286P3U3</accession>